<protein>
    <submittedName>
        <fullName evidence="1">Uncharacterized protein</fullName>
    </submittedName>
</protein>
<proteinExistence type="predicted"/>
<evidence type="ECO:0000313" key="2">
    <source>
        <dbReference type="Proteomes" id="UP001141950"/>
    </source>
</evidence>
<comment type="caution">
    <text evidence="1">The sequence shown here is derived from an EMBL/GenBank/DDBJ whole genome shotgun (WGS) entry which is preliminary data.</text>
</comment>
<dbReference type="EMBL" id="JANIPJ010000011">
    <property type="protein sequence ID" value="MCR2805324.1"/>
    <property type="molecule type" value="Genomic_DNA"/>
</dbReference>
<dbReference type="Proteomes" id="UP001141950">
    <property type="component" value="Unassembled WGS sequence"/>
</dbReference>
<sequence>MKTLADRVLFYTRKANSYSQRRYDVLTGRTTQRPPSNRFVRLIAYRDAFRSRVEAERGASL</sequence>
<evidence type="ECO:0000313" key="1">
    <source>
        <dbReference type="EMBL" id="MCR2805324.1"/>
    </source>
</evidence>
<accession>A0A9X2S9C8</accession>
<organism evidence="1 2">
    <name type="scientific">Paenibacillus soyae</name>
    <dbReference type="NCBI Taxonomy" id="2969249"/>
    <lineage>
        <taxon>Bacteria</taxon>
        <taxon>Bacillati</taxon>
        <taxon>Bacillota</taxon>
        <taxon>Bacilli</taxon>
        <taxon>Bacillales</taxon>
        <taxon>Paenibacillaceae</taxon>
        <taxon>Paenibacillus</taxon>
    </lineage>
</organism>
<keyword evidence="2" id="KW-1185">Reference proteome</keyword>
<gene>
    <name evidence="1" type="ORF">NQZ67_15665</name>
</gene>
<dbReference type="AlphaFoldDB" id="A0A9X2S9C8"/>
<dbReference type="RefSeq" id="WP_257447577.1">
    <property type="nucleotide sequence ID" value="NZ_JANIPJ010000011.1"/>
</dbReference>
<reference evidence="1" key="1">
    <citation type="submission" date="2022-08" db="EMBL/GenBank/DDBJ databases">
        <title>The genomic sequence of strain Paenibacillus sp. SCIV0701.</title>
        <authorList>
            <person name="Zhao H."/>
        </authorList>
    </citation>
    <scope>NUCLEOTIDE SEQUENCE</scope>
    <source>
        <strain evidence="1">SCIV0701</strain>
    </source>
</reference>
<name>A0A9X2S9C8_9BACL</name>